<keyword evidence="3" id="KW-0804">Transcription</keyword>
<evidence type="ECO:0000259" key="6">
    <source>
        <dbReference type="PROSITE" id="PS50048"/>
    </source>
</evidence>
<name>A0A9P8I6S6_9PEZI</name>
<sequence length="331" mass="35516">MTTATTTVNDASVPRKRRRRAPATGAADDCFTCRKKQIKCDRRRPYCSQCLEQSKDCSGYKTQLTWGVGVASRGKLRGLSTPVAKQPASSATKADHTRSRSGASNKSGGSAATRRTSPPSKISLVGSKQPIITTYDFVNMDPAGSSFVNSPEPDWPSPPALQEYMDGQNYCHHSLFRQSLQWLGTPIGSPMDDMSVSASTSTGSVSGWSDSDYASPIDYPQTPDEISYVPAPLPPYNSHPIYSPPTSVGMSPSPTSTSAASGMMYDHHRGRGPTSCPDQQQMAPAPRSSAGSDQSRFEFLAGTEQGQVRGFNLAEVFYDDGGEAAGTYLTR</sequence>
<feature type="compositionally biased region" description="Low complexity" evidence="5">
    <location>
        <begin position="100"/>
        <end position="112"/>
    </location>
</feature>
<dbReference type="OrthoDB" id="3431704at2759"/>
<evidence type="ECO:0000313" key="7">
    <source>
        <dbReference type="EMBL" id="KAH0536406.1"/>
    </source>
</evidence>
<accession>A0A9P8I6S6</accession>
<organism evidence="7 8">
    <name type="scientific">Glutinoglossum americanum</name>
    <dbReference type="NCBI Taxonomy" id="1670608"/>
    <lineage>
        <taxon>Eukaryota</taxon>
        <taxon>Fungi</taxon>
        <taxon>Dikarya</taxon>
        <taxon>Ascomycota</taxon>
        <taxon>Pezizomycotina</taxon>
        <taxon>Geoglossomycetes</taxon>
        <taxon>Geoglossales</taxon>
        <taxon>Geoglossaceae</taxon>
        <taxon>Glutinoglossum</taxon>
    </lineage>
</organism>
<evidence type="ECO:0000313" key="8">
    <source>
        <dbReference type="Proteomes" id="UP000698800"/>
    </source>
</evidence>
<keyword evidence="2" id="KW-0238">DNA-binding</keyword>
<feature type="region of interest" description="Disordered" evidence="5">
    <location>
        <begin position="1"/>
        <end position="26"/>
    </location>
</feature>
<evidence type="ECO:0000256" key="3">
    <source>
        <dbReference type="ARBA" id="ARBA00023163"/>
    </source>
</evidence>
<feature type="region of interest" description="Disordered" evidence="5">
    <location>
        <begin position="78"/>
        <end position="125"/>
    </location>
</feature>
<dbReference type="PANTHER" id="PTHR31069:SF28">
    <property type="entry name" value="ZN(II)2CYS6 TRANSCRIPTION FACTOR (EUROFUNG)"/>
    <property type="match status" value="1"/>
</dbReference>
<dbReference type="InterPro" id="IPR050675">
    <property type="entry name" value="OAF3"/>
</dbReference>
<evidence type="ECO:0000256" key="4">
    <source>
        <dbReference type="ARBA" id="ARBA00023242"/>
    </source>
</evidence>
<keyword evidence="8" id="KW-1185">Reference proteome</keyword>
<comment type="caution">
    <text evidence="7">The sequence shown here is derived from an EMBL/GenBank/DDBJ whole genome shotgun (WGS) entry which is preliminary data.</text>
</comment>
<dbReference type="GO" id="GO:0008270">
    <property type="term" value="F:zinc ion binding"/>
    <property type="evidence" value="ECO:0007669"/>
    <property type="project" value="InterPro"/>
</dbReference>
<reference evidence="7" key="1">
    <citation type="submission" date="2021-03" db="EMBL/GenBank/DDBJ databases">
        <title>Comparative genomics and phylogenomic investigation of the class Geoglossomycetes provide insights into ecological specialization and systematics.</title>
        <authorList>
            <person name="Melie T."/>
            <person name="Pirro S."/>
            <person name="Miller A.N."/>
            <person name="Quandt A."/>
        </authorList>
    </citation>
    <scope>NUCLEOTIDE SEQUENCE</scope>
    <source>
        <strain evidence="7">GBOQ0MN5Z8</strain>
    </source>
</reference>
<keyword evidence="4" id="KW-0539">Nucleus</keyword>
<dbReference type="EMBL" id="JAGHQL010000208">
    <property type="protein sequence ID" value="KAH0536406.1"/>
    <property type="molecule type" value="Genomic_DNA"/>
</dbReference>
<dbReference type="PROSITE" id="PS50048">
    <property type="entry name" value="ZN2_CY6_FUNGAL_2"/>
    <property type="match status" value="1"/>
</dbReference>
<feature type="compositionally biased region" description="Low complexity" evidence="5">
    <location>
        <begin position="249"/>
        <end position="263"/>
    </location>
</feature>
<dbReference type="Pfam" id="PF00172">
    <property type="entry name" value="Zn_clus"/>
    <property type="match status" value="1"/>
</dbReference>
<evidence type="ECO:0000256" key="5">
    <source>
        <dbReference type="SAM" id="MobiDB-lite"/>
    </source>
</evidence>
<feature type="domain" description="Zn(2)-C6 fungal-type" evidence="6">
    <location>
        <begin position="29"/>
        <end position="58"/>
    </location>
</feature>
<dbReference type="InterPro" id="IPR001138">
    <property type="entry name" value="Zn2Cys6_DnaBD"/>
</dbReference>
<dbReference type="InterPro" id="IPR036864">
    <property type="entry name" value="Zn2-C6_fun-type_DNA-bd_sf"/>
</dbReference>
<dbReference type="SUPFAM" id="SSF57701">
    <property type="entry name" value="Zn2/Cys6 DNA-binding domain"/>
    <property type="match status" value="1"/>
</dbReference>
<dbReference type="Gene3D" id="4.10.240.10">
    <property type="entry name" value="Zn(2)-C6 fungal-type DNA-binding domain"/>
    <property type="match status" value="1"/>
</dbReference>
<keyword evidence="1" id="KW-0805">Transcription regulation</keyword>
<feature type="region of interest" description="Disordered" evidence="5">
    <location>
        <begin position="244"/>
        <end position="296"/>
    </location>
</feature>
<protein>
    <recommendedName>
        <fullName evidence="6">Zn(2)-C6 fungal-type domain-containing protein</fullName>
    </recommendedName>
</protein>
<evidence type="ECO:0000256" key="1">
    <source>
        <dbReference type="ARBA" id="ARBA00023015"/>
    </source>
</evidence>
<gene>
    <name evidence="7" type="ORF">FGG08_006731</name>
</gene>
<dbReference type="GO" id="GO:0003677">
    <property type="term" value="F:DNA binding"/>
    <property type="evidence" value="ECO:0007669"/>
    <property type="project" value="UniProtKB-KW"/>
</dbReference>
<evidence type="ECO:0000256" key="2">
    <source>
        <dbReference type="ARBA" id="ARBA00023125"/>
    </source>
</evidence>
<dbReference type="PANTHER" id="PTHR31069">
    <property type="entry name" value="OLEATE-ACTIVATED TRANSCRIPTION FACTOR 1-RELATED"/>
    <property type="match status" value="1"/>
</dbReference>
<dbReference type="AlphaFoldDB" id="A0A9P8I6S6"/>
<proteinExistence type="predicted"/>
<dbReference type="CDD" id="cd00067">
    <property type="entry name" value="GAL4"/>
    <property type="match status" value="1"/>
</dbReference>
<feature type="compositionally biased region" description="Polar residues" evidence="5">
    <location>
        <begin position="1"/>
        <end position="10"/>
    </location>
</feature>
<dbReference type="GO" id="GO:0000981">
    <property type="term" value="F:DNA-binding transcription factor activity, RNA polymerase II-specific"/>
    <property type="evidence" value="ECO:0007669"/>
    <property type="project" value="InterPro"/>
</dbReference>
<dbReference type="Proteomes" id="UP000698800">
    <property type="component" value="Unassembled WGS sequence"/>
</dbReference>